<protein>
    <submittedName>
        <fullName evidence="1">Uncharacterized protein</fullName>
    </submittedName>
</protein>
<dbReference type="EMBL" id="LAZR01002506">
    <property type="protein sequence ID" value="KKN29143.1"/>
    <property type="molecule type" value="Genomic_DNA"/>
</dbReference>
<name>A0A0F9SIG9_9ZZZZ</name>
<sequence>MKMAVFSGLADVQGYGEYEDREVIIHSGPWLTTRQSYDEGGLRESMCHPPPVTETHYWWSRWQYSMNVNHWLSEHVPNGKQVKVTIKVEVLP</sequence>
<proteinExistence type="predicted"/>
<gene>
    <name evidence="1" type="ORF">LCGC14_0846980</name>
</gene>
<reference evidence="1" key="1">
    <citation type="journal article" date="2015" name="Nature">
        <title>Complex archaea that bridge the gap between prokaryotes and eukaryotes.</title>
        <authorList>
            <person name="Spang A."/>
            <person name="Saw J.H."/>
            <person name="Jorgensen S.L."/>
            <person name="Zaremba-Niedzwiedzka K."/>
            <person name="Martijn J."/>
            <person name="Lind A.E."/>
            <person name="van Eijk R."/>
            <person name="Schleper C."/>
            <person name="Guy L."/>
            <person name="Ettema T.J."/>
        </authorList>
    </citation>
    <scope>NUCLEOTIDE SEQUENCE</scope>
</reference>
<organism evidence="1">
    <name type="scientific">marine sediment metagenome</name>
    <dbReference type="NCBI Taxonomy" id="412755"/>
    <lineage>
        <taxon>unclassified sequences</taxon>
        <taxon>metagenomes</taxon>
        <taxon>ecological metagenomes</taxon>
    </lineage>
</organism>
<evidence type="ECO:0000313" key="1">
    <source>
        <dbReference type="EMBL" id="KKN29143.1"/>
    </source>
</evidence>
<comment type="caution">
    <text evidence="1">The sequence shown here is derived from an EMBL/GenBank/DDBJ whole genome shotgun (WGS) entry which is preliminary data.</text>
</comment>
<dbReference type="AlphaFoldDB" id="A0A0F9SIG9"/>
<accession>A0A0F9SIG9</accession>